<evidence type="ECO:0000313" key="4">
    <source>
        <dbReference type="WBParaSite" id="PDA_v2.g27644.t1"/>
    </source>
</evidence>
<keyword evidence="1" id="KW-1133">Transmembrane helix</keyword>
<accession>A0A914QE46</accession>
<sequence>MTFFWAILLFAVTCISKAFADHDCGDGSYCESRFAQSVVCCDDNECCYSLAIWVYVLISVCSFSSVCCIFIICRVRRRNARAIAVTTAAPSQPSNIPMTNVNTGPPPQNNIPYAIPAS</sequence>
<keyword evidence="1" id="KW-0812">Transmembrane</keyword>
<reference evidence="4" key="1">
    <citation type="submission" date="2022-11" db="UniProtKB">
        <authorList>
            <consortium name="WormBaseParasite"/>
        </authorList>
    </citation>
    <scope>IDENTIFICATION</scope>
</reference>
<organism evidence="3 4">
    <name type="scientific">Panagrolaimus davidi</name>
    <dbReference type="NCBI Taxonomy" id="227884"/>
    <lineage>
        <taxon>Eukaryota</taxon>
        <taxon>Metazoa</taxon>
        <taxon>Ecdysozoa</taxon>
        <taxon>Nematoda</taxon>
        <taxon>Chromadorea</taxon>
        <taxon>Rhabditida</taxon>
        <taxon>Tylenchina</taxon>
        <taxon>Panagrolaimomorpha</taxon>
        <taxon>Panagrolaimoidea</taxon>
        <taxon>Panagrolaimidae</taxon>
        <taxon>Panagrolaimus</taxon>
    </lineage>
</organism>
<proteinExistence type="predicted"/>
<keyword evidence="3" id="KW-1185">Reference proteome</keyword>
<evidence type="ECO:0000256" key="1">
    <source>
        <dbReference type="SAM" id="Phobius"/>
    </source>
</evidence>
<dbReference type="AlphaFoldDB" id="A0A914QE46"/>
<keyword evidence="1" id="KW-0472">Membrane</keyword>
<feature type="transmembrane region" description="Helical" evidence="1">
    <location>
        <begin position="52"/>
        <end position="73"/>
    </location>
</feature>
<feature type="signal peptide" evidence="2">
    <location>
        <begin position="1"/>
        <end position="20"/>
    </location>
</feature>
<evidence type="ECO:0000313" key="3">
    <source>
        <dbReference type="Proteomes" id="UP000887578"/>
    </source>
</evidence>
<name>A0A914QE46_9BILA</name>
<dbReference type="Proteomes" id="UP000887578">
    <property type="component" value="Unplaced"/>
</dbReference>
<protein>
    <submittedName>
        <fullName evidence="4">Vesicular, overexpressed in cancer, prosurvival protein 1</fullName>
    </submittedName>
</protein>
<dbReference type="WBParaSite" id="PDA_v2.g27644.t1">
    <property type="protein sequence ID" value="PDA_v2.g27644.t1"/>
    <property type="gene ID" value="PDA_v2.g27644"/>
</dbReference>
<keyword evidence="2" id="KW-0732">Signal</keyword>
<evidence type="ECO:0000256" key="2">
    <source>
        <dbReference type="SAM" id="SignalP"/>
    </source>
</evidence>
<feature type="chain" id="PRO_5037709804" evidence="2">
    <location>
        <begin position="21"/>
        <end position="118"/>
    </location>
</feature>